<sequence length="208" mass="24633">MSRKSDAYYFDTFVKCSEYAIKGVELLDRTLDHYHPSRLHDLSNEMHGLEHEADSLKHQMTEELAKAFVTPIEREDIVELAHNIDNMVDNIEDVMMRLYCDDVTEIREEVYPVVKLLIKNYQETLELVKIFANFRKKSKELREHIININSMEGEADVMFIHNMRKLHKEVKDPLEIIVWRDIYTYLEKCHDDCENVAANIEMIVLKNS</sequence>
<accession>I7K0T5</accession>
<evidence type="ECO:0000313" key="3">
    <source>
        <dbReference type="EMBL" id="CCI87055.1"/>
    </source>
</evidence>
<evidence type="ECO:0000256" key="2">
    <source>
        <dbReference type="SAM" id="Coils"/>
    </source>
</evidence>
<comment type="caution">
    <text evidence="3">The sequence shown here is derived from an EMBL/GenBank/DDBJ whole genome shotgun (WGS) entry which is preliminary data.</text>
</comment>
<dbReference type="InterPro" id="IPR018445">
    <property type="entry name" value="Put_Phosphate_transp_reg"/>
</dbReference>
<protein>
    <submittedName>
        <fullName evidence="3">Phosphate transport regulator</fullName>
    </submittedName>
</protein>
<dbReference type="InterPro" id="IPR052912">
    <property type="entry name" value="UPF0111_domain"/>
</dbReference>
<evidence type="ECO:0000313" key="4">
    <source>
        <dbReference type="EMBL" id="KRN10751.1"/>
    </source>
</evidence>
<dbReference type="AlphaFoldDB" id="I7K0T5"/>
<dbReference type="SUPFAM" id="SSF109755">
    <property type="entry name" value="PhoU-like"/>
    <property type="match status" value="1"/>
</dbReference>
<evidence type="ECO:0000313" key="5">
    <source>
        <dbReference type="Proteomes" id="UP000009326"/>
    </source>
</evidence>
<dbReference type="PANTHER" id="PTHR37298">
    <property type="entry name" value="UPF0111 PROTEIN YKAA"/>
    <property type="match status" value="1"/>
</dbReference>
<dbReference type="Pfam" id="PF01865">
    <property type="entry name" value="PhoU_div"/>
    <property type="match status" value="1"/>
</dbReference>
<dbReference type="PANTHER" id="PTHR37298:SF1">
    <property type="entry name" value="UPF0111 PROTEIN YKAA"/>
    <property type="match status" value="1"/>
</dbReference>
<comment type="similarity">
    <text evidence="1">Belongs to the UPF0111 family.</text>
</comment>
<dbReference type="OrthoDB" id="9797568at2"/>
<dbReference type="PATRIC" id="fig|1423751.3.peg.958"/>
<evidence type="ECO:0000313" key="6">
    <source>
        <dbReference type="Proteomes" id="UP000051521"/>
    </source>
</evidence>
<proteinExistence type="inferred from homology"/>
<feature type="coiled-coil region" evidence="2">
    <location>
        <begin position="39"/>
        <end position="66"/>
    </location>
</feature>
<name>I7K0T5_9LACO</name>
<dbReference type="RefSeq" id="WP_008473170.1">
    <property type="nucleotide sequence ID" value="NZ_AYZO01000027.1"/>
</dbReference>
<keyword evidence="2" id="KW-0175">Coiled coil</keyword>
<evidence type="ECO:0000256" key="1">
    <source>
        <dbReference type="ARBA" id="ARBA00008591"/>
    </source>
</evidence>
<dbReference type="EMBL" id="CAKC01000046">
    <property type="protein sequence ID" value="CCI87055.1"/>
    <property type="molecule type" value="Genomic_DNA"/>
</dbReference>
<dbReference type="InterPro" id="IPR038078">
    <property type="entry name" value="PhoU-like_sf"/>
</dbReference>
<keyword evidence="6" id="KW-1185">Reference proteome</keyword>
<dbReference type="Proteomes" id="UP000051521">
    <property type="component" value="Unassembled WGS sequence"/>
</dbReference>
<dbReference type="EMBL" id="AYZO01000027">
    <property type="protein sequence ID" value="KRN10751.1"/>
    <property type="molecule type" value="Genomic_DNA"/>
</dbReference>
<organism evidence="3 5">
    <name type="scientific">Lactobacillus gigeriorum DSM 23908 = CRBIP 24.85</name>
    <dbReference type="NCBI Taxonomy" id="1423751"/>
    <lineage>
        <taxon>Bacteria</taxon>
        <taxon>Bacillati</taxon>
        <taxon>Bacillota</taxon>
        <taxon>Bacilli</taxon>
        <taxon>Lactobacillales</taxon>
        <taxon>Lactobacillaceae</taxon>
        <taxon>Lactobacillus</taxon>
    </lineage>
</organism>
<dbReference type="Gene3D" id="1.20.58.220">
    <property type="entry name" value="Phosphate transport system protein phou homolog 2, domain 2"/>
    <property type="match status" value="1"/>
</dbReference>
<gene>
    <name evidence="3" type="ORF">BN52_02150</name>
    <name evidence="4" type="ORF">FC38_GL000924</name>
</gene>
<reference evidence="3 5" key="1">
    <citation type="submission" date="2012-06" db="EMBL/GenBank/DDBJ databases">
        <title>Draft genome sequence of Lactobacillus gigeriorum CRBIP 24.85T, isolated from chicken crop.</title>
        <authorList>
            <person name="Cousin S."/>
            <person name="Ma L."/>
            <person name="Creno S."/>
            <person name="Clermont D."/>
            <person name="Loux V."/>
            <person name="Bizet C."/>
            <person name="Bouchier C."/>
        </authorList>
    </citation>
    <scope>NUCLEOTIDE SEQUENCE [LARGE SCALE GENOMIC DNA]</scope>
    <source>
        <strain evidence="5">CRBIP 24.85T</strain>
        <strain evidence="3">Type strain: CRBIP 24.85</strain>
    </source>
</reference>
<dbReference type="STRING" id="1423751.FC38_GL000924"/>
<reference evidence="4 6" key="2">
    <citation type="journal article" date="2015" name="Genome Announc.">
        <title>Expanding the biotechnology potential of lactobacilli through comparative genomics of 213 strains and associated genera.</title>
        <authorList>
            <person name="Sun Z."/>
            <person name="Harris H.M."/>
            <person name="McCann A."/>
            <person name="Guo C."/>
            <person name="Argimon S."/>
            <person name="Zhang W."/>
            <person name="Yang X."/>
            <person name="Jeffery I.B."/>
            <person name="Cooney J.C."/>
            <person name="Kagawa T.F."/>
            <person name="Liu W."/>
            <person name="Song Y."/>
            <person name="Salvetti E."/>
            <person name="Wrobel A."/>
            <person name="Rasinkangas P."/>
            <person name="Parkhill J."/>
            <person name="Rea M.C."/>
            <person name="O'Sullivan O."/>
            <person name="Ritari J."/>
            <person name="Douillard F.P."/>
            <person name="Paul Ross R."/>
            <person name="Yang R."/>
            <person name="Briner A.E."/>
            <person name="Felis G.E."/>
            <person name="de Vos W.M."/>
            <person name="Barrangou R."/>
            <person name="Klaenhammer T.R."/>
            <person name="Caufield P.W."/>
            <person name="Cui Y."/>
            <person name="Zhang H."/>
            <person name="O'Toole P.W."/>
        </authorList>
    </citation>
    <scope>NUCLEOTIDE SEQUENCE [LARGE SCALE GENOMIC DNA]</scope>
    <source>
        <strain evidence="4 6">DSM 23908</strain>
    </source>
</reference>
<dbReference type="Proteomes" id="UP000009326">
    <property type="component" value="Unassembled WGS sequence"/>
</dbReference>